<dbReference type="AlphaFoldDB" id="A0A518GLK7"/>
<protein>
    <submittedName>
        <fullName evidence="6">Cytochrome c</fullName>
    </submittedName>
</protein>
<feature type="domain" description="Cytochrome c" evidence="5">
    <location>
        <begin position="885"/>
        <end position="1021"/>
    </location>
</feature>
<proteinExistence type="predicted"/>
<dbReference type="PANTHER" id="PTHR33546:SF1">
    <property type="entry name" value="LARGE, MULTIFUNCTIONAL SECRETED PROTEIN"/>
    <property type="match status" value="1"/>
</dbReference>
<dbReference type="Pfam" id="PF13646">
    <property type="entry name" value="HEAT_2"/>
    <property type="match status" value="1"/>
</dbReference>
<evidence type="ECO:0000256" key="4">
    <source>
        <dbReference type="PROSITE-ProRule" id="PRU00433"/>
    </source>
</evidence>
<gene>
    <name evidence="6" type="ORF">Spb1_14500</name>
</gene>
<evidence type="ECO:0000256" key="1">
    <source>
        <dbReference type="ARBA" id="ARBA00022617"/>
    </source>
</evidence>
<dbReference type="InterPro" id="IPR013427">
    <property type="entry name" value="Haem-bd_dom_put"/>
</dbReference>
<dbReference type="Gene3D" id="1.25.10.10">
    <property type="entry name" value="Leucine-rich Repeat Variant"/>
    <property type="match status" value="1"/>
</dbReference>
<dbReference type="InterPro" id="IPR016024">
    <property type="entry name" value="ARM-type_fold"/>
</dbReference>
<dbReference type="Pfam" id="PF23500">
    <property type="entry name" value="DUF7133"/>
    <property type="match status" value="1"/>
</dbReference>
<dbReference type="SUPFAM" id="SSF48371">
    <property type="entry name" value="ARM repeat"/>
    <property type="match status" value="1"/>
</dbReference>
<dbReference type="OrthoDB" id="228131at2"/>
<dbReference type="NCBIfam" id="TIGR02604">
    <property type="entry name" value="Piru_Ver_Nterm"/>
    <property type="match status" value="1"/>
</dbReference>
<dbReference type="NCBIfam" id="TIGR02603">
    <property type="entry name" value="CxxCH_TIGR02603"/>
    <property type="match status" value="1"/>
</dbReference>
<dbReference type="InterPro" id="IPR011042">
    <property type="entry name" value="6-blade_b-propeller_TolB-like"/>
</dbReference>
<keyword evidence="3 4" id="KW-0408">Iron</keyword>
<accession>A0A518GLK7</accession>
<evidence type="ECO:0000256" key="2">
    <source>
        <dbReference type="ARBA" id="ARBA00022723"/>
    </source>
</evidence>
<dbReference type="InterPro" id="IPR055557">
    <property type="entry name" value="DUF7133"/>
</dbReference>
<keyword evidence="1 4" id="KW-0349">Heme</keyword>
<evidence type="ECO:0000259" key="5">
    <source>
        <dbReference type="PROSITE" id="PS51007"/>
    </source>
</evidence>
<dbReference type="InterPro" id="IPR013428">
    <property type="entry name" value="Membrane-bound_put_N"/>
</dbReference>
<dbReference type="SUPFAM" id="SSF46626">
    <property type="entry name" value="Cytochrome c"/>
    <property type="match status" value="1"/>
</dbReference>
<dbReference type="GO" id="GO:0046872">
    <property type="term" value="F:metal ion binding"/>
    <property type="evidence" value="ECO:0007669"/>
    <property type="project" value="UniProtKB-KW"/>
</dbReference>
<evidence type="ECO:0000313" key="7">
    <source>
        <dbReference type="Proteomes" id="UP000315349"/>
    </source>
</evidence>
<keyword evidence="2 4" id="KW-0479">Metal-binding</keyword>
<sequence>MSSSCHRDRFPSLRLLLLAMFAVLCWGNEGFAQRDLKNIPVPDPAEELKSLEVADGFEINLFAADPLIHKPIQMNFDAQGRLWVAASEIYPQIEPGKVANDKILVLEDTNADGQADKTTVFADGLLIPTAVIPGDGGAYVANSTELVHFKDTNGDGKADESRVILSGFGTEDTHHILHTFRWGFDGLLYMNQSIYIHSHIETPFGVRRLNAGGIWQYRPPTGQLEVFARGWVNTWGHHFDRYGQSFATDGAGGEGINFVVPGASYPTAANSPRILHGLNPGSPKHCGLEVVDGRHLPDDWQGDLITNDFRGHRVCRFKLTPEGTGYVSKPMPDLVRTNHVAFRPIDIKQGPDGAIYIADWYNPIIQHGEVDFRDPRRDHTHGRIWRVTAKGRPLVKTPALQSQSSAELVALLTAPEQFTRQQAKLVLRERPKSEVIAALEKHAATLPADDPLRNDWLLESLWVRVAHEAPDFKTCEVLLNSSDYRLRAATVRVLGHWQKDLNSESPVMVKLLQLAKDPHSQVRMEVVRTLSAVGTADAARAVLSVAAEPMDEFLEYAVWLSANELAPVWHAAVLQGKWSPGDQATSPATAKSSIEPWLYGIKATKAVTLIPVLVQWLQAGKIPEAEIASTMEIIGSLGGPPQLSLVLNAAIDQTTQATQRSILLEALAGAKKSRDIQPAGSLEKIAPFVQSKELREQLVAVELAGLWKQAQLAGDIRLLASDRNRDVSLRVVAVQALAKLGGAENQTLLEQLSKPSEKVANAPVVNEADGVRLAAIRGLMVSANEASSQAAARWLAEGPAPDVVSELLQTFLREKGGAVLLAKSLVTVKLSEDTAKLALRSVTGSGREEPQLQAALRESGHLGSGPKVWATEELESILKKVSTEGNATRGEQVFRRAELACMKCHAIGGAGGAVGPDLVSIGASAQLDYLLDSMVTPNKQVKENYNTVILALADGRVQSGIVTRKSASEIVLRDANDVEVVVPVKEIEEQSAGTSLMPAGLADGLTQTELADLITFLSQLGKIGPYAPSSGKYAMRWEVLVPTDPAWTKLYRTSDTELLRQGQGLEWKTAYSQVDGALPLADLPAFRTRDRLAEKARQVMFLKTTATVTTAGEVVLSLNDPAGVEIWIDGESIPQSQIVRKSLGAGNHVIYLAIDLQKRTNEVRLELAAEKGAQAKWQIKP</sequence>
<dbReference type="InterPro" id="IPR011041">
    <property type="entry name" value="Quinoprot_gluc/sorb_DH_b-prop"/>
</dbReference>
<dbReference type="Gene3D" id="1.10.760.10">
    <property type="entry name" value="Cytochrome c-like domain"/>
    <property type="match status" value="1"/>
</dbReference>
<dbReference type="EMBL" id="CP036299">
    <property type="protein sequence ID" value="QDV29542.1"/>
    <property type="molecule type" value="Genomic_DNA"/>
</dbReference>
<dbReference type="RefSeq" id="WP_145297536.1">
    <property type="nucleotide sequence ID" value="NZ_CP036299.1"/>
</dbReference>
<dbReference type="GO" id="GO:0020037">
    <property type="term" value="F:heme binding"/>
    <property type="evidence" value="ECO:0007669"/>
    <property type="project" value="InterPro"/>
</dbReference>
<dbReference type="SUPFAM" id="SSF50952">
    <property type="entry name" value="Soluble quinoprotein glucose dehydrogenase"/>
    <property type="match status" value="1"/>
</dbReference>
<evidence type="ECO:0000256" key="3">
    <source>
        <dbReference type="ARBA" id="ARBA00023004"/>
    </source>
</evidence>
<dbReference type="InterPro" id="IPR009056">
    <property type="entry name" value="Cyt_c-like_dom"/>
</dbReference>
<dbReference type="Proteomes" id="UP000315349">
    <property type="component" value="Chromosome"/>
</dbReference>
<name>A0A518GLK7_9PLAN</name>
<dbReference type="KEGG" id="peh:Spb1_14500"/>
<dbReference type="InterPro" id="IPR011989">
    <property type="entry name" value="ARM-like"/>
</dbReference>
<dbReference type="Gene3D" id="2.120.10.30">
    <property type="entry name" value="TolB, C-terminal domain"/>
    <property type="match status" value="1"/>
</dbReference>
<dbReference type="PANTHER" id="PTHR33546">
    <property type="entry name" value="LARGE, MULTIFUNCTIONAL SECRETED PROTEIN-RELATED"/>
    <property type="match status" value="1"/>
</dbReference>
<dbReference type="InterPro" id="IPR036909">
    <property type="entry name" value="Cyt_c-like_dom_sf"/>
</dbReference>
<dbReference type="GO" id="GO:0009055">
    <property type="term" value="F:electron transfer activity"/>
    <property type="evidence" value="ECO:0007669"/>
    <property type="project" value="InterPro"/>
</dbReference>
<organism evidence="6 7">
    <name type="scientific">Planctopirus ephydatiae</name>
    <dbReference type="NCBI Taxonomy" id="2528019"/>
    <lineage>
        <taxon>Bacteria</taxon>
        <taxon>Pseudomonadati</taxon>
        <taxon>Planctomycetota</taxon>
        <taxon>Planctomycetia</taxon>
        <taxon>Planctomycetales</taxon>
        <taxon>Planctomycetaceae</taxon>
        <taxon>Planctopirus</taxon>
    </lineage>
</organism>
<reference evidence="6 7" key="1">
    <citation type="submission" date="2019-02" db="EMBL/GenBank/DDBJ databases">
        <title>Deep-cultivation of Planctomycetes and their phenomic and genomic characterization uncovers novel biology.</title>
        <authorList>
            <person name="Wiegand S."/>
            <person name="Jogler M."/>
            <person name="Boedeker C."/>
            <person name="Pinto D."/>
            <person name="Vollmers J."/>
            <person name="Rivas-Marin E."/>
            <person name="Kohn T."/>
            <person name="Peeters S.H."/>
            <person name="Heuer A."/>
            <person name="Rast P."/>
            <person name="Oberbeckmann S."/>
            <person name="Bunk B."/>
            <person name="Jeske O."/>
            <person name="Meyerdierks A."/>
            <person name="Storesund J.E."/>
            <person name="Kallscheuer N."/>
            <person name="Luecker S."/>
            <person name="Lage O.M."/>
            <person name="Pohl T."/>
            <person name="Merkel B.J."/>
            <person name="Hornburger P."/>
            <person name="Mueller R.-W."/>
            <person name="Bruemmer F."/>
            <person name="Labrenz M."/>
            <person name="Spormann A.M."/>
            <person name="Op den Camp H."/>
            <person name="Overmann J."/>
            <person name="Amann R."/>
            <person name="Jetten M.S.M."/>
            <person name="Mascher T."/>
            <person name="Medema M.H."/>
            <person name="Devos D.P."/>
            <person name="Kaster A.-K."/>
            <person name="Ovreas L."/>
            <person name="Rohde M."/>
            <person name="Galperin M.Y."/>
            <person name="Jogler C."/>
        </authorList>
    </citation>
    <scope>NUCLEOTIDE SEQUENCE [LARGE SCALE GENOMIC DNA]</scope>
    <source>
        <strain evidence="6 7">Spb1</strain>
    </source>
</reference>
<dbReference type="PROSITE" id="PS51007">
    <property type="entry name" value="CYTC"/>
    <property type="match status" value="1"/>
</dbReference>
<keyword evidence="7" id="KW-1185">Reference proteome</keyword>
<evidence type="ECO:0000313" key="6">
    <source>
        <dbReference type="EMBL" id="QDV29542.1"/>
    </source>
</evidence>